<dbReference type="Proteomes" id="UP000290407">
    <property type="component" value="Unassembled WGS sequence"/>
</dbReference>
<dbReference type="RefSeq" id="WP_077919036.1">
    <property type="nucleotide sequence ID" value="NZ_SBLB01000001.1"/>
</dbReference>
<dbReference type="AlphaFoldDB" id="A0A4Q2UU64"/>
<sequence length="428" mass="45961">MCTFLKRITFLFVLTLCGLASYAHTGLFSDTTRAYAVPTLSRTPAGEVALSWTEKDNNGTIYFYWARSTDKGKTFGDKKLIYASSGIGNSRLMRPKLLFRKNGSPVAVFALRGPEPANAQASAAPTAEHNHGGHEGQNAPKTDASKPARGGGRPRDLRIVYVTSADQGNTWTLPEPVHADKTPNIVRGFFDATVLANDEIAVTWLNDIPGNEHEQRDLRLVTTAGGKFGAERILDPYVCACCNISLLVDPVGTLHVYYRENQDNIRDIARMSSTDNGKTFTKPAILSKDNWQINGCPHSGPTSSAGGGNPLVAWFSGTTDSPGIRVVNGQGKRLFVLDDPTAKNAYLVPAAKSSVLLWEQSQPSESGMSSVIAFRTIDAAGAAATQYVKNAQNGTNASGVVVDGQLLVAYEVRKPNNKNGIGWASVSL</sequence>
<dbReference type="EMBL" id="SBLB01000001">
    <property type="protein sequence ID" value="RYC71375.1"/>
    <property type="molecule type" value="Genomic_DNA"/>
</dbReference>
<dbReference type="InterPro" id="IPR011040">
    <property type="entry name" value="Sialidase"/>
</dbReference>
<evidence type="ECO:0000256" key="1">
    <source>
        <dbReference type="SAM" id="MobiDB-lite"/>
    </source>
</evidence>
<feature type="domain" description="Sialidase" evidence="3">
    <location>
        <begin position="157"/>
        <end position="290"/>
    </location>
</feature>
<dbReference type="CDD" id="cd15482">
    <property type="entry name" value="Sialidase_non-viral"/>
    <property type="match status" value="1"/>
</dbReference>
<feature type="chain" id="PRO_5020722501" evidence="2">
    <location>
        <begin position="26"/>
        <end position="428"/>
    </location>
</feature>
<dbReference type="SUPFAM" id="SSF50939">
    <property type="entry name" value="Sialidases"/>
    <property type="match status" value="1"/>
</dbReference>
<reference evidence="4 5" key="1">
    <citation type="submission" date="2019-01" db="EMBL/GenBank/DDBJ databases">
        <title>Spirosoma flava sp. nov., a propanil-degrading bacterium isolated from herbicide-contaminated soil.</title>
        <authorList>
            <person name="Zhang L."/>
            <person name="Jiang J.-D."/>
        </authorList>
    </citation>
    <scope>NUCLEOTIDE SEQUENCE [LARGE SCALE GENOMIC DNA]</scope>
    <source>
        <strain evidence="4 5">TY50</strain>
    </source>
</reference>
<feature type="region of interest" description="Disordered" evidence="1">
    <location>
        <begin position="117"/>
        <end position="154"/>
    </location>
</feature>
<feature type="compositionally biased region" description="Low complexity" evidence="1">
    <location>
        <begin position="117"/>
        <end position="127"/>
    </location>
</feature>
<protein>
    <submittedName>
        <fullName evidence="4">Exo-alpha-sialidase</fullName>
    </submittedName>
</protein>
<accession>A0A4Q2UU64</accession>
<dbReference type="Gene3D" id="2.120.10.10">
    <property type="match status" value="2"/>
</dbReference>
<evidence type="ECO:0000259" key="3">
    <source>
        <dbReference type="Pfam" id="PF13088"/>
    </source>
</evidence>
<organism evidence="4 5">
    <name type="scientific">Spirosoma sordidisoli</name>
    <dbReference type="NCBI Taxonomy" id="2502893"/>
    <lineage>
        <taxon>Bacteria</taxon>
        <taxon>Pseudomonadati</taxon>
        <taxon>Bacteroidota</taxon>
        <taxon>Cytophagia</taxon>
        <taxon>Cytophagales</taxon>
        <taxon>Cytophagaceae</taxon>
        <taxon>Spirosoma</taxon>
    </lineage>
</organism>
<evidence type="ECO:0000256" key="2">
    <source>
        <dbReference type="SAM" id="SignalP"/>
    </source>
</evidence>
<dbReference type="InterPro" id="IPR036278">
    <property type="entry name" value="Sialidase_sf"/>
</dbReference>
<evidence type="ECO:0000313" key="4">
    <source>
        <dbReference type="EMBL" id="RYC71375.1"/>
    </source>
</evidence>
<gene>
    <name evidence="4" type="ORF">EQG79_04320</name>
</gene>
<comment type="caution">
    <text evidence="4">The sequence shown here is derived from an EMBL/GenBank/DDBJ whole genome shotgun (WGS) entry which is preliminary data.</text>
</comment>
<keyword evidence="5" id="KW-1185">Reference proteome</keyword>
<dbReference type="Pfam" id="PF13088">
    <property type="entry name" value="BNR_2"/>
    <property type="match status" value="1"/>
</dbReference>
<keyword evidence="2" id="KW-0732">Signal</keyword>
<name>A0A4Q2UU64_9BACT</name>
<feature type="signal peptide" evidence="2">
    <location>
        <begin position="1"/>
        <end position="25"/>
    </location>
</feature>
<proteinExistence type="predicted"/>
<evidence type="ECO:0000313" key="5">
    <source>
        <dbReference type="Proteomes" id="UP000290407"/>
    </source>
</evidence>